<evidence type="ECO:0000256" key="1">
    <source>
        <dbReference type="SAM" id="MobiDB-lite"/>
    </source>
</evidence>
<dbReference type="PANTHER" id="PTHR43016:SF16">
    <property type="entry name" value="METALLOPROTEASE, PUTATIVE (AFU_ORTHOLOGUE AFUA_4G07610)-RELATED"/>
    <property type="match status" value="1"/>
</dbReference>
<gene>
    <name evidence="3" type="ORF">FCS21_01155</name>
</gene>
<evidence type="ECO:0000259" key="2">
    <source>
        <dbReference type="Pfam" id="PF00675"/>
    </source>
</evidence>
<dbReference type="PANTHER" id="PTHR43016">
    <property type="entry name" value="PRESEQUENCE PROTEASE"/>
    <property type="match status" value="1"/>
</dbReference>
<dbReference type="Proteomes" id="UP000307702">
    <property type="component" value="Unassembled WGS sequence"/>
</dbReference>
<name>A0A8H2JR33_9GAMM</name>
<dbReference type="GO" id="GO:0046872">
    <property type="term" value="F:metal ion binding"/>
    <property type="evidence" value="ECO:0007669"/>
    <property type="project" value="InterPro"/>
</dbReference>
<evidence type="ECO:0000313" key="3">
    <source>
        <dbReference type="EMBL" id="TMM47619.1"/>
    </source>
</evidence>
<feature type="region of interest" description="Disordered" evidence="1">
    <location>
        <begin position="215"/>
        <end position="259"/>
    </location>
</feature>
<dbReference type="Gene3D" id="3.30.830.10">
    <property type="entry name" value="Metalloenzyme, LuxS/M16 peptidase-like"/>
    <property type="match status" value="1"/>
</dbReference>
<dbReference type="OrthoDB" id="9762027at2"/>
<feature type="domain" description="Peptidase M16 N-terminal" evidence="2">
    <location>
        <begin position="35"/>
        <end position="113"/>
    </location>
</feature>
<comment type="caution">
    <text evidence="3">The sequence shown here is derived from an EMBL/GenBank/DDBJ whole genome shotgun (WGS) entry which is preliminary data.</text>
</comment>
<dbReference type="EMBL" id="SZVP01000001">
    <property type="protein sequence ID" value="TMM47619.1"/>
    <property type="molecule type" value="Genomic_DNA"/>
</dbReference>
<reference evidence="3 4" key="1">
    <citation type="submission" date="2019-05" db="EMBL/GenBank/DDBJ databases">
        <title>Colwellia ponticola sp. nov., isolated from seawater.</title>
        <authorList>
            <person name="Yoon J.-H."/>
        </authorList>
    </citation>
    <scope>NUCLEOTIDE SEQUENCE [LARGE SCALE GENOMIC DNA]</scope>
    <source>
        <strain evidence="3 4">OISW-25</strain>
    </source>
</reference>
<evidence type="ECO:0000313" key="4">
    <source>
        <dbReference type="Proteomes" id="UP000307702"/>
    </source>
</evidence>
<dbReference type="Pfam" id="PF00675">
    <property type="entry name" value="Peptidase_M16"/>
    <property type="match status" value="1"/>
</dbReference>
<dbReference type="AlphaFoldDB" id="A0A8H2JR33"/>
<protein>
    <recommendedName>
        <fullName evidence="2">Peptidase M16 N-terminal domain-containing protein</fullName>
    </recommendedName>
</protein>
<dbReference type="RefSeq" id="WP_138620152.1">
    <property type="nucleotide sequence ID" value="NZ_SZVP01000001.1"/>
</dbReference>
<sequence>MTEDIYCHENGLQHINLIDDEGFSALFVVNTPIFDNSGVAHGVEHMVFRRSTAFPQAETLFQLTSLTDAKINASTCANKTYFHCQSQCSYTFMLAIKYLLNGLFAPTFDAEDLRCEIYGGDNKGVIYQELIGIEQANNKESQSRQKSETNAFSYGGMSHLIGDLSLNDLLAFHQYYYQASNITLVTANANVEKIAHLIDLLPTQTEQSTRVKIAVAKHRKQSLSRGQSSGQSSGQSDVKSDASVSVQHNEDNEHQQQKYPPAINKLISVYYRWLHDPYYQEIQDYKEIDNTKKRLTPHQETLPVDTQHYLVPALMDLSTQLVNDIETNTVYVNKPTKPSSLPTLFTQLCQQAKRMSQGYATDQHNALWLTHIETTDEVIANITSYIISAYPDFLAPRCQGFCYATQALTIEKSAYLAIYSAFDVSPDNRLKELPDCLVRLSQDEHFIGMSLALAKIKYCRAYQLDNIELNSQVNNNQVMQVTATDISTYLQSLASRA</sequence>
<dbReference type="InterPro" id="IPR011249">
    <property type="entry name" value="Metalloenz_LuxS/M16"/>
</dbReference>
<accession>A0A8H2JR33</accession>
<keyword evidence="4" id="KW-1185">Reference proteome</keyword>
<dbReference type="SUPFAM" id="SSF63411">
    <property type="entry name" value="LuxS/MPP-like metallohydrolase"/>
    <property type="match status" value="1"/>
</dbReference>
<organism evidence="3 4">
    <name type="scientific">Colwellia ponticola</name>
    <dbReference type="NCBI Taxonomy" id="2304625"/>
    <lineage>
        <taxon>Bacteria</taxon>
        <taxon>Pseudomonadati</taxon>
        <taxon>Pseudomonadota</taxon>
        <taxon>Gammaproteobacteria</taxon>
        <taxon>Alteromonadales</taxon>
        <taxon>Colwelliaceae</taxon>
        <taxon>Colwellia</taxon>
    </lineage>
</organism>
<dbReference type="InterPro" id="IPR011765">
    <property type="entry name" value="Pept_M16_N"/>
</dbReference>
<feature type="compositionally biased region" description="Low complexity" evidence="1">
    <location>
        <begin position="223"/>
        <end position="236"/>
    </location>
</feature>
<proteinExistence type="predicted"/>